<gene>
    <name evidence="1" type="ORF">CAP_1113</name>
</gene>
<comment type="caution">
    <text evidence="1">The sequence shown here is derived from an EMBL/GenBank/DDBJ whole genome shotgun (WGS) entry which is preliminary data.</text>
</comment>
<accession>A0A017ST62</accession>
<evidence type="ECO:0000313" key="2">
    <source>
        <dbReference type="Proteomes" id="UP000019678"/>
    </source>
</evidence>
<proteinExistence type="predicted"/>
<evidence type="ECO:0000313" key="1">
    <source>
        <dbReference type="EMBL" id="EYF00178.1"/>
    </source>
</evidence>
<keyword evidence="2" id="KW-1185">Reference proteome</keyword>
<dbReference type="EMBL" id="ASRX01000126">
    <property type="protein sequence ID" value="EYF00178.1"/>
    <property type="molecule type" value="Genomic_DNA"/>
</dbReference>
<name>A0A017ST62_9BACT</name>
<dbReference type="STRING" id="1192034.CAP_1113"/>
<reference evidence="1 2" key="1">
    <citation type="submission" date="2013-05" db="EMBL/GenBank/DDBJ databases">
        <title>Genome assembly of Chondromyces apiculatus DSM 436.</title>
        <authorList>
            <person name="Sharma G."/>
            <person name="Khatri I."/>
            <person name="Kaur C."/>
            <person name="Mayilraj S."/>
            <person name="Subramanian S."/>
        </authorList>
    </citation>
    <scope>NUCLEOTIDE SEQUENCE [LARGE SCALE GENOMIC DNA]</scope>
    <source>
        <strain evidence="1 2">DSM 436</strain>
    </source>
</reference>
<dbReference type="OrthoDB" id="5379971at2"/>
<dbReference type="Proteomes" id="UP000019678">
    <property type="component" value="Unassembled WGS sequence"/>
</dbReference>
<organism evidence="1 2">
    <name type="scientific">Chondromyces apiculatus DSM 436</name>
    <dbReference type="NCBI Taxonomy" id="1192034"/>
    <lineage>
        <taxon>Bacteria</taxon>
        <taxon>Pseudomonadati</taxon>
        <taxon>Myxococcota</taxon>
        <taxon>Polyangia</taxon>
        <taxon>Polyangiales</taxon>
        <taxon>Polyangiaceae</taxon>
        <taxon>Chondromyces</taxon>
    </lineage>
</organism>
<dbReference type="AlphaFoldDB" id="A0A017ST62"/>
<dbReference type="RefSeq" id="WP_044252050.1">
    <property type="nucleotide sequence ID" value="NZ_ASRX01000126.1"/>
</dbReference>
<protein>
    <submittedName>
        <fullName evidence="1">Uncharacterized protein</fullName>
    </submittedName>
</protein>
<sequence>MSHAYRCCDPDRKKLALTRLDAKLPGINGKTAVGGNRYMEPSAKRIKITSSMSADERRDAKEKQTTFPIKDRYKADDAPGIPVLDGCGNLLGVLSPAACNKGVAINFGQIKKMPKFDLSKDRTKPDFRKADPSRPSIQYVFAFATRMIVDEACFPLLPDLSTAATLPVPDRAKKLAEMETLLGTVSKLRKLLGGNDADALTKELTRLQERYARLKRKSISISAWIPMSALKSNPKRARLFRCTCKCMSPVENQRRRKGKTTPMRIADLHQLKWTRKEWFSAGSAKKKGAAKRMVSESISRLLDDDRDELKPKRMFPNGFIIPSDEEGFVRDYLARNAALPSALRCVNFQFAIPGAGGVASDTFPVGTRFHRLSRHPRYHKQTRIYRNEKPTSKKISWYYGYVEYPEGSKKTRSGKRRTSTGRRYGWLLKNALTTG</sequence>